<dbReference type="Pfam" id="PF00112">
    <property type="entry name" value="Peptidase_C1"/>
    <property type="match status" value="1"/>
</dbReference>
<dbReference type="AlphaFoldDB" id="A0AAV0TDU0"/>
<evidence type="ECO:0000256" key="5">
    <source>
        <dbReference type="SAM" id="SignalP"/>
    </source>
</evidence>
<dbReference type="PROSITE" id="PS00639">
    <property type="entry name" value="THIOL_PROTEASE_HIS"/>
    <property type="match status" value="1"/>
</dbReference>
<evidence type="ECO:0000313" key="7">
    <source>
        <dbReference type="EMBL" id="CAI5719080.1"/>
    </source>
</evidence>
<dbReference type="InterPro" id="IPR038765">
    <property type="entry name" value="Papain-like_cys_pep_sf"/>
</dbReference>
<evidence type="ECO:0000256" key="3">
    <source>
        <dbReference type="SAM" id="MobiDB-lite"/>
    </source>
</evidence>
<name>A0AAV0TDU0_HYABA</name>
<keyword evidence="2" id="KW-0865">Zymogen</keyword>
<dbReference type="PROSITE" id="PS00139">
    <property type="entry name" value="THIOL_PROTEASE_CYS"/>
    <property type="match status" value="1"/>
</dbReference>
<dbReference type="CDD" id="cd02248">
    <property type="entry name" value="Peptidase_C1A"/>
    <property type="match status" value="1"/>
</dbReference>
<proteinExistence type="inferred from homology"/>
<dbReference type="PRINTS" id="PR00705">
    <property type="entry name" value="PAPAIN"/>
</dbReference>
<feature type="domain" description="Peptidase C1A papain C-terminal" evidence="6">
    <location>
        <begin position="152"/>
        <end position="400"/>
    </location>
</feature>
<organism evidence="7 8">
    <name type="scientific">Hyaloperonospora brassicae</name>
    <name type="common">Brassica downy mildew</name>
    <name type="synonym">Peronospora brassicae</name>
    <dbReference type="NCBI Taxonomy" id="162125"/>
    <lineage>
        <taxon>Eukaryota</taxon>
        <taxon>Sar</taxon>
        <taxon>Stramenopiles</taxon>
        <taxon>Oomycota</taxon>
        <taxon>Peronosporomycetes</taxon>
        <taxon>Peronosporales</taxon>
        <taxon>Peronosporaceae</taxon>
        <taxon>Hyaloperonospora</taxon>
    </lineage>
</organism>
<dbReference type="Gene3D" id="3.90.70.10">
    <property type="entry name" value="Cysteine proteinases"/>
    <property type="match status" value="1"/>
</dbReference>
<keyword evidence="4" id="KW-1133">Transmembrane helix</keyword>
<dbReference type="SMART" id="SM00645">
    <property type="entry name" value="Pept_C1"/>
    <property type="match status" value="1"/>
</dbReference>
<dbReference type="InterPro" id="IPR025660">
    <property type="entry name" value="Pept_his_AS"/>
</dbReference>
<keyword evidence="5" id="KW-0732">Signal</keyword>
<evidence type="ECO:0000256" key="1">
    <source>
        <dbReference type="ARBA" id="ARBA00008455"/>
    </source>
</evidence>
<evidence type="ECO:0000313" key="8">
    <source>
        <dbReference type="Proteomes" id="UP001162031"/>
    </source>
</evidence>
<dbReference type="GO" id="GO:0006508">
    <property type="term" value="P:proteolysis"/>
    <property type="evidence" value="ECO:0007669"/>
    <property type="project" value="InterPro"/>
</dbReference>
<reference evidence="7" key="1">
    <citation type="submission" date="2022-12" db="EMBL/GenBank/DDBJ databases">
        <authorList>
            <person name="Webb A."/>
        </authorList>
    </citation>
    <scope>NUCLEOTIDE SEQUENCE</scope>
    <source>
        <strain evidence="7">Hp1</strain>
    </source>
</reference>
<dbReference type="GO" id="GO:0008234">
    <property type="term" value="F:cysteine-type peptidase activity"/>
    <property type="evidence" value="ECO:0007669"/>
    <property type="project" value="InterPro"/>
</dbReference>
<comment type="similarity">
    <text evidence="1">Belongs to the peptidase C1 family.</text>
</comment>
<keyword evidence="4" id="KW-0812">Transmembrane</keyword>
<dbReference type="InterPro" id="IPR000668">
    <property type="entry name" value="Peptidase_C1A_C"/>
</dbReference>
<evidence type="ECO:0000256" key="2">
    <source>
        <dbReference type="ARBA" id="ARBA00023145"/>
    </source>
</evidence>
<dbReference type="SUPFAM" id="SSF54001">
    <property type="entry name" value="Cysteine proteinases"/>
    <property type="match status" value="1"/>
</dbReference>
<comment type="caution">
    <text evidence="7">The sequence shown here is derived from an EMBL/GenBank/DDBJ whole genome shotgun (WGS) entry which is preliminary data.</text>
</comment>
<evidence type="ECO:0000259" key="6">
    <source>
        <dbReference type="SMART" id="SM00645"/>
    </source>
</evidence>
<dbReference type="InterPro" id="IPR013128">
    <property type="entry name" value="Peptidase_C1A"/>
</dbReference>
<keyword evidence="8" id="KW-1185">Reference proteome</keyword>
<dbReference type="EMBL" id="CANTFL010000226">
    <property type="protein sequence ID" value="CAI5719080.1"/>
    <property type="molecule type" value="Genomic_DNA"/>
</dbReference>
<keyword evidence="4" id="KW-0472">Membrane</keyword>
<feature type="region of interest" description="Disordered" evidence="3">
    <location>
        <begin position="95"/>
        <end position="126"/>
    </location>
</feature>
<evidence type="ECO:0000256" key="4">
    <source>
        <dbReference type="SAM" id="Phobius"/>
    </source>
</evidence>
<dbReference type="PANTHER" id="PTHR12411">
    <property type="entry name" value="CYSTEINE PROTEASE FAMILY C1-RELATED"/>
    <property type="match status" value="1"/>
</dbReference>
<protein>
    <recommendedName>
        <fullName evidence="6">Peptidase C1A papain C-terminal domain-containing protein</fullName>
    </recommendedName>
</protein>
<feature type="chain" id="PRO_5043437968" description="Peptidase C1A papain C-terminal domain-containing protein" evidence="5">
    <location>
        <begin position="19"/>
        <end position="507"/>
    </location>
</feature>
<sequence length="507" mass="55285">MRLPILFLVFCALYDARGTWPHAANHSATRAPRRSMTGPPRALEATRAAAWAATARVVHEANAEHRAGRKSYFLGYNELSGWTDEQYRAWLGARPDKEPRRRQSPQRWGQQVKGKRGRTRDKRGGAELLEPVDIVGEGGGHAGSEDDRQGDVPTAVDWTTAAGGKYMTPIKNQGTCGSCWAFAGVSVVESRFAIENDVPASVLSVEQVLSCSAALDHIQSHYADNMTSSSEGCAGGMPFLTYSYLDLAMPHGISCESAYPYVMATNATEMQCHVSTSAEVAVAWDKDVATYKVVAANEQALLRAVASGPVTANIDATGDGFRHYAGGIYDAQDCLSDGDEVNHAVVVVGFGQTDAGEQFWKIRNTWGTMWGTDGYMRIARGKNVSDYGPCNLYLYADYPVNLTAGPAATTGEATCPVPSPRFKRLSLRQRIGLSSNQIVLLTLSTMLCVVAGVALYYGTEFLQKRKHAARDVSYKDSCARWILPSRDQLAAALARHNNRRQTRTARR</sequence>
<dbReference type="InterPro" id="IPR000169">
    <property type="entry name" value="Pept_cys_AS"/>
</dbReference>
<feature type="signal peptide" evidence="5">
    <location>
        <begin position="1"/>
        <end position="18"/>
    </location>
</feature>
<feature type="transmembrane region" description="Helical" evidence="4">
    <location>
        <begin position="438"/>
        <end position="457"/>
    </location>
</feature>
<gene>
    <name evidence="7" type="ORF">HBR001_LOCUS2126</name>
</gene>
<accession>A0AAV0TDU0</accession>
<dbReference type="InterPro" id="IPR039417">
    <property type="entry name" value="Peptidase_C1A_papain-like"/>
</dbReference>
<dbReference type="Proteomes" id="UP001162031">
    <property type="component" value="Unassembled WGS sequence"/>
</dbReference>